<sequence length="301" mass="30026">MTPDPKHADVVLCIGAVLWDVIGRSRGAMALGDDLPGRIIRRPGGVALNVAAALAREGMRPVLLGAIGEDAEGHALCAVCDGMGIETAHLHRAPLHPTDIYIAIEADQGLAGAVADTAGLEAAGAAILAPLGDGRLGADGAPFRGIAVVDGNLPEALLAEIAAGPALARADLRLAPASPAKARRIAPLVGDGRVTLYLNRAEAGVLLGRVFPDAASAAGALRAAGVRRALVTDGQDPAVFAAEDGMFERRPATLAPVHVTGAGDALMAGHIAAERAGADPATALAAALDAAARHVGGGIAR</sequence>
<dbReference type="Gene3D" id="3.40.1190.20">
    <property type="match status" value="1"/>
</dbReference>
<evidence type="ECO:0000313" key="4">
    <source>
        <dbReference type="EMBL" id="TCP40994.1"/>
    </source>
</evidence>
<dbReference type="PANTHER" id="PTHR10584">
    <property type="entry name" value="SUGAR KINASE"/>
    <property type="match status" value="1"/>
</dbReference>
<dbReference type="PANTHER" id="PTHR10584:SF166">
    <property type="entry name" value="RIBOKINASE"/>
    <property type="match status" value="1"/>
</dbReference>
<gene>
    <name evidence="4" type="ORF">EV662_106211</name>
</gene>
<dbReference type="InterPro" id="IPR002173">
    <property type="entry name" value="Carboh/pur_kinase_PfkB_CS"/>
</dbReference>
<dbReference type="SUPFAM" id="SSF53613">
    <property type="entry name" value="Ribokinase-like"/>
    <property type="match status" value="1"/>
</dbReference>
<dbReference type="InterPro" id="IPR011611">
    <property type="entry name" value="PfkB_dom"/>
</dbReference>
<organism evidence="4 5">
    <name type="scientific">Rhodovulum marinum</name>
    <dbReference type="NCBI Taxonomy" id="320662"/>
    <lineage>
        <taxon>Bacteria</taxon>
        <taxon>Pseudomonadati</taxon>
        <taxon>Pseudomonadota</taxon>
        <taxon>Alphaproteobacteria</taxon>
        <taxon>Rhodobacterales</taxon>
        <taxon>Paracoccaceae</taxon>
        <taxon>Rhodovulum</taxon>
    </lineage>
</organism>
<dbReference type="OrthoDB" id="7869371at2"/>
<accession>A0A4R2Q024</accession>
<keyword evidence="2 4" id="KW-0418">Kinase</keyword>
<dbReference type="EMBL" id="SLXP01000006">
    <property type="protein sequence ID" value="TCP40994.1"/>
    <property type="molecule type" value="Genomic_DNA"/>
</dbReference>
<dbReference type="Proteomes" id="UP000294835">
    <property type="component" value="Unassembled WGS sequence"/>
</dbReference>
<dbReference type="PROSITE" id="PS00583">
    <property type="entry name" value="PFKB_KINASES_1"/>
    <property type="match status" value="1"/>
</dbReference>
<evidence type="ECO:0000259" key="3">
    <source>
        <dbReference type="Pfam" id="PF00294"/>
    </source>
</evidence>
<protein>
    <submittedName>
        <fullName evidence="4">Sugar/nucleoside kinase (Ribokinase family)</fullName>
    </submittedName>
</protein>
<evidence type="ECO:0000313" key="5">
    <source>
        <dbReference type="Proteomes" id="UP000294835"/>
    </source>
</evidence>
<name>A0A4R2Q024_9RHOB</name>
<dbReference type="InterPro" id="IPR029056">
    <property type="entry name" value="Ribokinase-like"/>
</dbReference>
<keyword evidence="1" id="KW-0808">Transferase</keyword>
<dbReference type="RefSeq" id="WP_132462267.1">
    <property type="nucleotide sequence ID" value="NZ_SLXP01000006.1"/>
</dbReference>
<evidence type="ECO:0000256" key="2">
    <source>
        <dbReference type="ARBA" id="ARBA00022777"/>
    </source>
</evidence>
<dbReference type="AlphaFoldDB" id="A0A4R2Q024"/>
<feature type="domain" description="Carbohydrate kinase PfkB" evidence="3">
    <location>
        <begin position="11"/>
        <end position="292"/>
    </location>
</feature>
<keyword evidence="5" id="KW-1185">Reference proteome</keyword>
<dbReference type="Pfam" id="PF00294">
    <property type="entry name" value="PfkB"/>
    <property type="match status" value="1"/>
</dbReference>
<dbReference type="GO" id="GO:0016301">
    <property type="term" value="F:kinase activity"/>
    <property type="evidence" value="ECO:0007669"/>
    <property type="project" value="UniProtKB-KW"/>
</dbReference>
<reference evidence="4 5" key="1">
    <citation type="submission" date="2019-03" db="EMBL/GenBank/DDBJ databases">
        <title>Genomic Encyclopedia of Type Strains, Phase IV (KMG-IV): sequencing the most valuable type-strain genomes for metagenomic binning, comparative biology and taxonomic classification.</title>
        <authorList>
            <person name="Goeker M."/>
        </authorList>
    </citation>
    <scope>NUCLEOTIDE SEQUENCE [LARGE SCALE GENOMIC DNA]</scope>
    <source>
        <strain evidence="4 5">DSM 18063</strain>
    </source>
</reference>
<evidence type="ECO:0000256" key="1">
    <source>
        <dbReference type="ARBA" id="ARBA00022679"/>
    </source>
</evidence>
<proteinExistence type="predicted"/>
<comment type="caution">
    <text evidence="4">The sequence shown here is derived from an EMBL/GenBank/DDBJ whole genome shotgun (WGS) entry which is preliminary data.</text>
</comment>